<sequence length="647" mass="72803">MSTTENGDGVGLSSASSKSDMRSNSMKSDRSRTVPSQSNTNTSERPNSLRSSISKPQTTSPGNEKPPKLKFFESPLVHEKRSSAHEENTKLPSPVVISAPLAFVARKSYISTDVNNIYDDRKLDNYEYQYDKEDIQETVMHESPEFKRYKESTNIELFYDLFFIANLTTFTDVLEINSTTNLKNYAGFFSILWFLWLQVSLFDVRWVTDSIIERIFKAAQFGVMIGLAATGPRFDPEDQGVKTFRSLAIILMLSRLVLVLQYGCVLYHVWYYKKSKGPLAMLMGSNFVAAMIYLGTTFGFRQDGQKSMAYIIWYITAGLETAFNIGISSQYKVLTFHGSHLVQRMSLLTLIILGEGVIGICKSIATIVEIEPTWPMSLIGTIVAAVTIVYVIYMIYFDWIMLTGAALLRQEIWAFLHFPFHLALVLLVEGTSQFIIWRKVVEAVQGINASYSEVIKEYNLSNNRTSVGLSTVIVETTIKIYEHFPPIYTSTISETQDAIYKIGNATFGSAEQTDGLKTLFATVQDSIFNSFNIEPPTPAGPEMTIVDPKEEWERHLEAFMFIFVYFFFAAGIMLILMNTLNVISRAHMTKGDYFRVTVYFSTGILLSGVASTVTNTKGFEFAQSPWVLPTVAIALGFVMAFGYTKSL</sequence>
<feature type="transmembrane region" description="Helical" evidence="2">
    <location>
        <begin position="279"/>
        <end position="296"/>
    </location>
</feature>
<evidence type="ECO:0000256" key="1">
    <source>
        <dbReference type="SAM" id="MobiDB-lite"/>
    </source>
</evidence>
<keyword evidence="2" id="KW-1133">Transmembrane helix</keyword>
<gene>
    <name evidence="3" type="ORF">HYFRA_00012582</name>
</gene>
<dbReference type="PANTHER" id="PTHR42101:SF1">
    <property type="entry name" value="LOW TEMPERATURE REQUIREMENT A"/>
    <property type="match status" value="1"/>
</dbReference>
<feature type="transmembrane region" description="Helical" evidence="2">
    <location>
        <begin position="246"/>
        <end position="267"/>
    </location>
</feature>
<reference evidence="3" key="1">
    <citation type="submission" date="2021-07" db="EMBL/GenBank/DDBJ databases">
        <authorList>
            <person name="Durling M."/>
        </authorList>
    </citation>
    <scope>NUCLEOTIDE SEQUENCE</scope>
</reference>
<feature type="transmembrane region" description="Helical" evidence="2">
    <location>
        <begin position="412"/>
        <end position="436"/>
    </location>
</feature>
<organism evidence="3 4">
    <name type="scientific">Hymenoscyphus fraxineus</name>
    <dbReference type="NCBI Taxonomy" id="746836"/>
    <lineage>
        <taxon>Eukaryota</taxon>
        <taxon>Fungi</taxon>
        <taxon>Dikarya</taxon>
        <taxon>Ascomycota</taxon>
        <taxon>Pezizomycotina</taxon>
        <taxon>Leotiomycetes</taxon>
        <taxon>Helotiales</taxon>
        <taxon>Helotiaceae</taxon>
        <taxon>Hymenoscyphus</taxon>
    </lineage>
</organism>
<keyword evidence="2" id="KW-0472">Membrane</keyword>
<feature type="transmembrane region" description="Helical" evidence="2">
    <location>
        <begin position="558"/>
        <end position="581"/>
    </location>
</feature>
<feature type="transmembrane region" description="Helical" evidence="2">
    <location>
        <begin position="593"/>
        <end position="614"/>
    </location>
</feature>
<feature type="transmembrane region" description="Helical" evidence="2">
    <location>
        <begin position="374"/>
        <end position="400"/>
    </location>
</feature>
<feature type="transmembrane region" description="Helical" evidence="2">
    <location>
        <begin position="186"/>
        <end position="204"/>
    </location>
</feature>
<evidence type="ECO:0000256" key="2">
    <source>
        <dbReference type="SAM" id="Phobius"/>
    </source>
</evidence>
<dbReference type="PANTHER" id="PTHR42101">
    <property type="entry name" value="CHROMOSOME 16, WHOLE GENOME SHOTGUN SEQUENCE"/>
    <property type="match status" value="1"/>
</dbReference>
<comment type="caution">
    <text evidence="3">The sequence shown here is derived from an EMBL/GenBank/DDBJ whole genome shotgun (WGS) entry which is preliminary data.</text>
</comment>
<dbReference type="Pfam" id="PF06772">
    <property type="entry name" value="LtrA"/>
    <property type="match status" value="1"/>
</dbReference>
<feature type="transmembrane region" description="Helical" evidence="2">
    <location>
        <begin position="157"/>
        <end position="174"/>
    </location>
</feature>
<dbReference type="EMBL" id="CAJVRL010000090">
    <property type="protein sequence ID" value="CAG8959224.1"/>
    <property type="molecule type" value="Genomic_DNA"/>
</dbReference>
<feature type="region of interest" description="Disordered" evidence="1">
    <location>
        <begin position="1"/>
        <end position="69"/>
    </location>
</feature>
<dbReference type="AlphaFoldDB" id="A0A9N9PM56"/>
<feature type="transmembrane region" description="Helical" evidence="2">
    <location>
        <begin position="347"/>
        <end position="368"/>
    </location>
</feature>
<accession>A0A9N9PM56</accession>
<keyword evidence="4" id="KW-1185">Reference proteome</keyword>
<evidence type="ECO:0008006" key="5">
    <source>
        <dbReference type="Google" id="ProtNLM"/>
    </source>
</evidence>
<feature type="transmembrane region" description="Helical" evidence="2">
    <location>
        <begin position="626"/>
        <end position="644"/>
    </location>
</feature>
<feature type="transmembrane region" description="Helical" evidence="2">
    <location>
        <begin position="216"/>
        <end position="234"/>
    </location>
</feature>
<dbReference type="OrthoDB" id="3177213at2759"/>
<feature type="compositionally biased region" description="Polar residues" evidence="1">
    <location>
        <begin position="13"/>
        <end position="26"/>
    </location>
</feature>
<protein>
    <recommendedName>
        <fullName evidence="5">Low temperature requirement A</fullName>
    </recommendedName>
</protein>
<evidence type="ECO:0000313" key="3">
    <source>
        <dbReference type="EMBL" id="CAG8959224.1"/>
    </source>
</evidence>
<feature type="compositionally biased region" description="Polar residues" evidence="1">
    <location>
        <begin position="33"/>
        <end position="62"/>
    </location>
</feature>
<name>A0A9N9PM56_9HELO</name>
<dbReference type="Proteomes" id="UP000696280">
    <property type="component" value="Unassembled WGS sequence"/>
</dbReference>
<proteinExistence type="predicted"/>
<dbReference type="InterPro" id="IPR010640">
    <property type="entry name" value="Low_temperature_requirement_A"/>
</dbReference>
<evidence type="ECO:0000313" key="4">
    <source>
        <dbReference type="Proteomes" id="UP000696280"/>
    </source>
</evidence>
<keyword evidence="2" id="KW-0812">Transmembrane</keyword>
<feature type="transmembrane region" description="Helical" evidence="2">
    <location>
        <begin position="308"/>
        <end position="327"/>
    </location>
</feature>